<evidence type="ECO:0000313" key="7">
    <source>
        <dbReference type="Proteomes" id="UP000290657"/>
    </source>
</evidence>
<evidence type="ECO:0000256" key="4">
    <source>
        <dbReference type="SAM" id="SignalP"/>
    </source>
</evidence>
<dbReference type="Pfam" id="PF25881">
    <property type="entry name" value="HH_YBHG"/>
    <property type="match status" value="1"/>
</dbReference>
<dbReference type="InterPro" id="IPR050465">
    <property type="entry name" value="UPF0194_transport"/>
</dbReference>
<dbReference type="Gene3D" id="2.40.30.170">
    <property type="match status" value="1"/>
</dbReference>
<keyword evidence="7" id="KW-1185">Reference proteome</keyword>
<gene>
    <name evidence="6" type="ORF">CRV04_01655</name>
</gene>
<comment type="subcellular location">
    <subcellularLocation>
        <location evidence="1">Cell envelope</location>
    </subcellularLocation>
</comment>
<evidence type="ECO:0000256" key="1">
    <source>
        <dbReference type="ARBA" id="ARBA00004196"/>
    </source>
</evidence>
<evidence type="ECO:0000259" key="5">
    <source>
        <dbReference type="Pfam" id="PF25881"/>
    </source>
</evidence>
<keyword evidence="4" id="KW-0732">Signal</keyword>
<dbReference type="RefSeq" id="WP_128994878.1">
    <property type="nucleotide sequence ID" value="NZ_PDKN01000001.1"/>
</dbReference>
<dbReference type="PROSITE" id="PS51257">
    <property type="entry name" value="PROKAR_LIPOPROTEIN"/>
    <property type="match status" value="1"/>
</dbReference>
<feature type="coiled-coil region" evidence="3">
    <location>
        <begin position="175"/>
        <end position="202"/>
    </location>
</feature>
<dbReference type="PANTHER" id="PTHR32347:SF29">
    <property type="entry name" value="UPF0194 MEMBRANE PROTEIN YBHG"/>
    <property type="match status" value="1"/>
</dbReference>
<feature type="coiled-coil region" evidence="3">
    <location>
        <begin position="78"/>
        <end position="138"/>
    </location>
</feature>
<comment type="caution">
    <text evidence="6">The sequence shown here is derived from an EMBL/GenBank/DDBJ whole genome shotgun (WGS) entry which is preliminary data.</text>
</comment>
<reference evidence="6 7" key="1">
    <citation type="submission" date="2017-10" db="EMBL/GenBank/DDBJ databases">
        <title>Genomics of the genus Arcobacter.</title>
        <authorList>
            <person name="Perez-Cataluna A."/>
            <person name="Figueras M.J."/>
        </authorList>
    </citation>
    <scope>NUCLEOTIDE SEQUENCE [LARGE SCALE GENOMIC DNA]</scope>
    <source>
        <strain evidence="6 7">CECT 8987</strain>
    </source>
</reference>
<name>A0A4Q0XVS0_9BACT</name>
<evidence type="ECO:0000256" key="3">
    <source>
        <dbReference type="SAM" id="Coils"/>
    </source>
</evidence>
<dbReference type="Gene3D" id="2.40.50.100">
    <property type="match status" value="2"/>
</dbReference>
<dbReference type="AlphaFoldDB" id="A0A4Q0XVS0"/>
<dbReference type="GO" id="GO:0042597">
    <property type="term" value="C:periplasmic space"/>
    <property type="evidence" value="ECO:0007669"/>
    <property type="project" value="UniProtKB-SubCell"/>
</dbReference>
<feature type="signal peptide" evidence="4">
    <location>
        <begin position="1"/>
        <end position="23"/>
    </location>
</feature>
<dbReference type="PANTHER" id="PTHR32347">
    <property type="entry name" value="EFFLUX SYSTEM COMPONENT YKNX-RELATED"/>
    <property type="match status" value="1"/>
</dbReference>
<sequence length="322" mass="36707">MSKYALGLLPLILSLFLSGCFNNQSEQKQFYGNVDLRTVSLGFRVSGKISELFFDEGESVKANEPLAKLDDALYIQALNQIQAEVKMQEAQVRKLKNGYRVEDIQKAQANFDKAEVELKKANKDLNRYKQLLKTASISKQTFDDHKLVFDSAQAQYDYAKHNLQLLKNGYLQEDILSAQAQLEALKAQLQEAKIHLEDTTLIAPSSGTVLTRAYEKGSIVAQGTPVFEMALNDEYWIRSYIDEPYLGKIQPNMHAKVYTDTQPNKTYEAVVSFISAQAEFTPKNVQTQELRTQLVYRIRLILQNPDEYIRQGMPVTIEFEDL</sequence>
<protein>
    <submittedName>
        <fullName evidence="6">Hemolysin secretion protein D</fullName>
    </submittedName>
</protein>
<dbReference type="Gene3D" id="1.10.287.470">
    <property type="entry name" value="Helix hairpin bin"/>
    <property type="match status" value="2"/>
</dbReference>
<evidence type="ECO:0000256" key="2">
    <source>
        <dbReference type="ARBA" id="ARBA00023054"/>
    </source>
</evidence>
<dbReference type="InterPro" id="IPR059052">
    <property type="entry name" value="HH_YbhG-like"/>
</dbReference>
<accession>A0A4Q0XVS0</accession>
<dbReference type="OrthoDB" id="9778236at2"/>
<feature type="domain" description="YbhG-like alpha-helical hairpin" evidence="5">
    <location>
        <begin position="69"/>
        <end position="198"/>
    </location>
</feature>
<feature type="chain" id="PRO_5020279088" evidence="4">
    <location>
        <begin position="24"/>
        <end position="322"/>
    </location>
</feature>
<proteinExistence type="predicted"/>
<organism evidence="6 7">
    <name type="scientific">Candidatus Marinarcus aquaticus</name>
    <dbReference type="NCBI Taxonomy" id="2044504"/>
    <lineage>
        <taxon>Bacteria</taxon>
        <taxon>Pseudomonadati</taxon>
        <taxon>Campylobacterota</taxon>
        <taxon>Epsilonproteobacteria</taxon>
        <taxon>Campylobacterales</taxon>
        <taxon>Arcobacteraceae</taxon>
        <taxon>Candidatus Marinarcus</taxon>
    </lineage>
</organism>
<evidence type="ECO:0000313" key="6">
    <source>
        <dbReference type="EMBL" id="RXJ60744.1"/>
    </source>
</evidence>
<dbReference type="Proteomes" id="UP000290657">
    <property type="component" value="Unassembled WGS sequence"/>
</dbReference>
<keyword evidence="2 3" id="KW-0175">Coiled coil</keyword>
<dbReference type="EMBL" id="PDKN01000001">
    <property type="protein sequence ID" value="RXJ60744.1"/>
    <property type="molecule type" value="Genomic_DNA"/>
</dbReference>
<dbReference type="SUPFAM" id="SSF111369">
    <property type="entry name" value="HlyD-like secretion proteins"/>
    <property type="match status" value="3"/>
</dbReference>